<sequence length="809" mass="84169">MSDLKREALYVLKEEGVDETAASLANLADQERAAAAAAEILQRQQKLQDDSTTRLGSKIEQLTRKHDPLHKSTQELARFEGLVTVARKEGLPVSDAVVRSLDLAREKHRQLSAAMNDNAKSSGLARHELINLAQQGQDVVVSLAGGQNPFTVLLQQGSQIGTVLGAHQGGAGAAIKSLGGLIGGLLTPTVVATGAVAALGAATLAAASHAVAKLEEIDAGARKAGVSSDFFQVWTKQAKILKLEVDDLTAALAAARAASADTLEKGQVQIGSGGKLLAELQSAGKISRGDLASYLGADTQDARLNAVLRIMRELLAAGREVEALKLGEAFFGAPETVQKIADGLKAGKLDMEALTAEAKGAGAIFDAELVKRSEELNAELVVAYAHLSDSLKPVMQELGVLGLALRGAWVGIVENIAAAVQKAEALYARVRPVVEFIARAKRDGEAINQLTTPHAAGEPAAKVFDRMRGQSTQVYGPVYRPEATGASNADVQGAVDTNRSAAAAFLKGLEPDTKTSGAGRSRAPAAEKTDQVETYLAQLRKSVEVLQAEADAQGKSNAEKERAVDLARAEAAARERGTPLTEKEIADIERLAAARAGLRQRIEDTTRAEEAARQQMQYFGNIAADAFEKAIQGGASLDDTLQSVLKSLESAALKAALLGEGSLANLFGTQGAKGETGGLIGAIGSIASNLFSGKFAAGGTIPAGRWGVVGEHGPEPVYAGDMPLSVMPSAMARSAFGAARGGSGAAASPSEIHIHQSANTAVAVKESRTPQGGRRTDIQVVEAVTSALQSSAGRATLTQMGLRPKLPRW</sequence>
<feature type="region of interest" description="Disordered" evidence="2">
    <location>
        <begin position="511"/>
        <end position="531"/>
    </location>
</feature>
<feature type="domain" description="Bacteriophage tail tape measure N-terminal" evidence="3">
    <location>
        <begin position="114"/>
        <end position="291"/>
    </location>
</feature>
<keyword evidence="5" id="KW-1185">Reference proteome</keyword>
<evidence type="ECO:0000259" key="3">
    <source>
        <dbReference type="Pfam" id="PF06791"/>
    </source>
</evidence>
<dbReference type="STRING" id="595536.GCA_000178815_03680"/>
<dbReference type="Proteomes" id="UP000230709">
    <property type="component" value="Chromosome"/>
</dbReference>
<dbReference type="InterPro" id="IPR009628">
    <property type="entry name" value="Phage_tape_measure_N"/>
</dbReference>
<dbReference type="EMBL" id="CP023737">
    <property type="protein sequence ID" value="ATQ67731.1"/>
    <property type="molecule type" value="Genomic_DNA"/>
</dbReference>
<evidence type="ECO:0000313" key="5">
    <source>
        <dbReference type="Proteomes" id="UP000230709"/>
    </source>
</evidence>
<dbReference type="Pfam" id="PF06791">
    <property type="entry name" value="TMP_2"/>
    <property type="match status" value="1"/>
</dbReference>
<feature type="coiled-coil region" evidence="1">
    <location>
        <begin position="588"/>
        <end position="615"/>
    </location>
</feature>
<reference evidence="5" key="1">
    <citation type="submission" date="2017-10" db="EMBL/GenBank/DDBJ databases">
        <title>Completed PacBio SMRT sequence of Methylosinus trichosporium OB3b reveals presence of a third large plasmid.</title>
        <authorList>
            <person name="Charles T.C."/>
            <person name="Lynch M.D.J."/>
            <person name="Heil J.R."/>
            <person name="Cheng J."/>
        </authorList>
    </citation>
    <scope>NUCLEOTIDE SEQUENCE [LARGE SCALE GENOMIC DNA]</scope>
    <source>
        <strain evidence="5">OB3b</strain>
    </source>
</reference>
<organism evidence="4 5">
    <name type="scientific">Methylosinus trichosporium (strain ATCC 35070 / NCIMB 11131 / UNIQEM 75 / OB3b)</name>
    <dbReference type="NCBI Taxonomy" id="595536"/>
    <lineage>
        <taxon>Bacteria</taxon>
        <taxon>Pseudomonadati</taxon>
        <taxon>Pseudomonadota</taxon>
        <taxon>Alphaproteobacteria</taxon>
        <taxon>Hyphomicrobiales</taxon>
        <taxon>Methylocystaceae</taxon>
        <taxon>Methylosinus</taxon>
    </lineage>
</organism>
<name>A0A2D2CYB8_METT3</name>
<evidence type="ECO:0000256" key="1">
    <source>
        <dbReference type="SAM" id="Coils"/>
    </source>
</evidence>
<gene>
    <name evidence="4" type="ORF">CQW49_07375</name>
</gene>
<dbReference type="RefSeq" id="WP_003612648.1">
    <property type="nucleotide sequence ID" value="NZ_ADVE02000001.1"/>
</dbReference>
<dbReference type="KEGG" id="mtw:CQW49_07375"/>
<keyword evidence="1" id="KW-0175">Coiled coil</keyword>
<proteinExistence type="predicted"/>
<dbReference type="AlphaFoldDB" id="A0A2D2CYB8"/>
<evidence type="ECO:0000313" key="4">
    <source>
        <dbReference type="EMBL" id="ATQ67731.1"/>
    </source>
</evidence>
<evidence type="ECO:0000256" key="2">
    <source>
        <dbReference type="SAM" id="MobiDB-lite"/>
    </source>
</evidence>
<protein>
    <recommendedName>
        <fullName evidence="3">Bacteriophage tail tape measure N-terminal domain-containing protein</fullName>
    </recommendedName>
</protein>
<accession>A0A2D2CYB8</accession>